<sequence length="632" mass="68390">MGVPMIANLGFRAKLFSLLGGAVVGFVIVTFVALQGLKVQENASGQFERTTKVQDDLSTLVIKMMEQYERLSKLDGSSYQAYLDDINTTTEQYKQVLVSDIDLLTDPAAKDLVTTVSSNFETYSTSLVTLVEKTSVVGFNGSSGLKGTVSSLGETTTEEVSFLSLIKQEFLPVRQAEKNYIFEPSQANRDEFQARYDSFHKRIVNFGLEERFSEVITNYIAAIDNFGQAHDAQIKAEAAFNNAREAFNTSRLESTNYLKEAVAKARENASASSQQASISVITVSIVVAVAAALLMLAIGRSVNATLSQIIRDLGKVKNGDLTARLNVNHKRNDEFDSLCGSVNEMTGGLDTVIGEVVHTTGDVNNMVSELKGAVTNIADSNRSTTEQTNSLAAATEEISTTISSISSTTDELSSQSQNTYESAVVGSNTIKDALSNLSKTIEVVNETSDQLNSLGKLSKDIDSVLAMINDLANQTNLLALNAAIEAARAGEAGRGFSVVADEVRSLAEKTVDATSKITDIVSTIQSSTQTAIETMESGQENLHAIEEFSEKAELAIREIEHNAQTSSTSSSDMARSIQEVAKTAIHMSEEMDRIAQRLQHDSEYIASIEGNTTQIHEQVARLDEKTSVFTTK</sequence>
<dbReference type="STRING" id="717774.Marme_1446"/>
<accession>F2JXA7</accession>
<comment type="similarity">
    <text evidence="3">Belongs to the methyl-accepting chemotaxis (MCP) protein family.</text>
</comment>
<keyword evidence="5" id="KW-1133">Transmembrane helix</keyword>
<feature type="transmembrane region" description="Helical" evidence="5">
    <location>
        <begin position="276"/>
        <end position="298"/>
    </location>
</feature>
<keyword evidence="9" id="KW-1185">Reference proteome</keyword>
<dbReference type="eggNOG" id="COG0840">
    <property type="taxonomic scope" value="Bacteria"/>
</dbReference>
<dbReference type="GO" id="GO:0007165">
    <property type="term" value="P:signal transduction"/>
    <property type="evidence" value="ECO:0007669"/>
    <property type="project" value="UniProtKB-KW"/>
</dbReference>
<dbReference type="PATRIC" id="fig|717774.3.peg.1498"/>
<comment type="subcellular location">
    <subcellularLocation>
        <location evidence="1">Membrane</location>
    </subcellularLocation>
</comment>
<evidence type="ECO:0000256" key="4">
    <source>
        <dbReference type="PROSITE-ProRule" id="PRU00284"/>
    </source>
</evidence>
<gene>
    <name evidence="8" type="ordered locus">Marme_1446</name>
</gene>
<reference evidence="8 9" key="1">
    <citation type="journal article" date="2012" name="Stand. Genomic Sci.">
        <title>Complete genome sequence of the melanogenic marine bacterium Marinomonas mediterranea type strain (MMB-1(T)).</title>
        <authorList>
            <person name="Lucas-Elio P."/>
            <person name="Goodwin L."/>
            <person name="Woyke T."/>
            <person name="Pitluck S."/>
            <person name="Nolan M."/>
            <person name="Kyrpides N.C."/>
            <person name="Detter J.C."/>
            <person name="Copeland A."/>
            <person name="Teshima H."/>
            <person name="Bruce D."/>
            <person name="Detter C."/>
            <person name="Tapia R."/>
            <person name="Han S."/>
            <person name="Land M.L."/>
            <person name="Ivanova N."/>
            <person name="Mikhailova N."/>
            <person name="Johnston A.W."/>
            <person name="Sanchez-Amat A."/>
        </authorList>
    </citation>
    <scope>NUCLEOTIDE SEQUENCE [LARGE SCALE GENOMIC DNA]</scope>
    <source>
        <strain evidence="9">ATCC 700492 / JCM 21426 / NBRC 103028 / MMB-1</strain>
    </source>
</reference>
<dbReference type="Proteomes" id="UP000001062">
    <property type="component" value="Chromosome"/>
</dbReference>
<organism evidence="8 9">
    <name type="scientific">Marinomonas mediterranea (strain ATCC 700492 / JCM 21426 / NBRC 103028 / MMB-1)</name>
    <dbReference type="NCBI Taxonomy" id="717774"/>
    <lineage>
        <taxon>Bacteria</taxon>
        <taxon>Pseudomonadati</taxon>
        <taxon>Pseudomonadota</taxon>
        <taxon>Gammaproteobacteria</taxon>
        <taxon>Oceanospirillales</taxon>
        <taxon>Oceanospirillaceae</taxon>
        <taxon>Marinomonas</taxon>
    </lineage>
</organism>
<dbReference type="GO" id="GO:0006935">
    <property type="term" value="P:chemotaxis"/>
    <property type="evidence" value="ECO:0007669"/>
    <property type="project" value="UniProtKB-ARBA"/>
</dbReference>
<feature type="transmembrane region" description="Helical" evidence="5">
    <location>
        <begin position="15"/>
        <end position="34"/>
    </location>
</feature>
<proteinExistence type="inferred from homology"/>
<dbReference type="SMART" id="SM00283">
    <property type="entry name" value="MA"/>
    <property type="match status" value="1"/>
</dbReference>
<evidence type="ECO:0000259" key="6">
    <source>
        <dbReference type="PROSITE" id="PS50111"/>
    </source>
</evidence>
<dbReference type="PANTHER" id="PTHR32089:SF112">
    <property type="entry name" value="LYSOZYME-LIKE PROTEIN-RELATED"/>
    <property type="match status" value="1"/>
</dbReference>
<keyword evidence="5" id="KW-0472">Membrane</keyword>
<dbReference type="GO" id="GO:0016020">
    <property type="term" value="C:membrane"/>
    <property type="evidence" value="ECO:0007669"/>
    <property type="project" value="UniProtKB-SubCell"/>
</dbReference>
<evidence type="ECO:0000313" key="8">
    <source>
        <dbReference type="EMBL" id="ADZ90713.1"/>
    </source>
</evidence>
<dbReference type="KEGG" id="mme:Marme_1446"/>
<keyword evidence="5" id="KW-0812">Transmembrane</keyword>
<dbReference type="EMBL" id="CP002583">
    <property type="protein sequence ID" value="ADZ90713.1"/>
    <property type="molecule type" value="Genomic_DNA"/>
</dbReference>
<dbReference type="AlphaFoldDB" id="F2JXA7"/>
<dbReference type="InterPro" id="IPR003660">
    <property type="entry name" value="HAMP_dom"/>
</dbReference>
<protein>
    <submittedName>
        <fullName evidence="8">Methyl-accepting chemotaxis sensory transducer</fullName>
    </submittedName>
</protein>
<evidence type="ECO:0000313" key="9">
    <source>
        <dbReference type="Proteomes" id="UP000001062"/>
    </source>
</evidence>
<evidence type="ECO:0000256" key="2">
    <source>
        <dbReference type="ARBA" id="ARBA00023224"/>
    </source>
</evidence>
<feature type="domain" description="HAMP" evidence="7">
    <location>
        <begin position="300"/>
        <end position="354"/>
    </location>
</feature>
<feature type="domain" description="Methyl-accepting transducer" evidence="6">
    <location>
        <begin position="359"/>
        <end position="595"/>
    </location>
</feature>
<dbReference type="Gene3D" id="1.10.287.950">
    <property type="entry name" value="Methyl-accepting chemotaxis protein"/>
    <property type="match status" value="1"/>
</dbReference>
<evidence type="ECO:0000259" key="7">
    <source>
        <dbReference type="PROSITE" id="PS50885"/>
    </source>
</evidence>
<dbReference type="InterPro" id="IPR004089">
    <property type="entry name" value="MCPsignal_dom"/>
</dbReference>
<evidence type="ECO:0000256" key="1">
    <source>
        <dbReference type="ARBA" id="ARBA00004370"/>
    </source>
</evidence>
<dbReference type="Pfam" id="PF00015">
    <property type="entry name" value="MCPsignal"/>
    <property type="match status" value="1"/>
</dbReference>
<dbReference type="PROSITE" id="PS50885">
    <property type="entry name" value="HAMP"/>
    <property type="match status" value="1"/>
</dbReference>
<dbReference type="SMART" id="SM00304">
    <property type="entry name" value="HAMP"/>
    <property type="match status" value="1"/>
</dbReference>
<dbReference type="PANTHER" id="PTHR32089">
    <property type="entry name" value="METHYL-ACCEPTING CHEMOTAXIS PROTEIN MCPB"/>
    <property type="match status" value="1"/>
</dbReference>
<dbReference type="HOGENOM" id="CLU_000445_107_27_6"/>
<keyword evidence="2 4" id="KW-0807">Transducer</keyword>
<name>F2JXA7_MARM1</name>
<dbReference type="PROSITE" id="PS50111">
    <property type="entry name" value="CHEMOTAXIS_TRANSDUC_2"/>
    <property type="match status" value="1"/>
</dbReference>
<dbReference type="SUPFAM" id="SSF58104">
    <property type="entry name" value="Methyl-accepting chemotaxis protein (MCP) signaling domain"/>
    <property type="match status" value="1"/>
</dbReference>
<evidence type="ECO:0000256" key="5">
    <source>
        <dbReference type="SAM" id="Phobius"/>
    </source>
</evidence>
<dbReference type="CDD" id="cd06225">
    <property type="entry name" value="HAMP"/>
    <property type="match status" value="1"/>
</dbReference>
<dbReference type="CDD" id="cd11386">
    <property type="entry name" value="MCP_signal"/>
    <property type="match status" value="1"/>
</dbReference>
<evidence type="ECO:0000256" key="3">
    <source>
        <dbReference type="ARBA" id="ARBA00029447"/>
    </source>
</evidence>